<evidence type="ECO:0000259" key="2">
    <source>
        <dbReference type="Pfam" id="PF01370"/>
    </source>
</evidence>
<evidence type="ECO:0000256" key="1">
    <source>
        <dbReference type="ARBA" id="ARBA00007637"/>
    </source>
</evidence>
<dbReference type="EMBL" id="QRVL01000003">
    <property type="protein sequence ID" value="RGS41383.1"/>
    <property type="molecule type" value="Genomic_DNA"/>
</dbReference>
<comment type="caution">
    <text evidence="3">The sequence shown here is derived from an EMBL/GenBank/DDBJ whole genome shotgun (WGS) entry which is preliminary data.</text>
</comment>
<dbReference type="Proteomes" id="UP000266172">
    <property type="component" value="Unassembled WGS sequence"/>
</dbReference>
<evidence type="ECO:0000313" key="3">
    <source>
        <dbReference type="EMBL" id="RGS41383.1"/>
    </source>
</evidence>
<feature type="domain" description="NAD-dependent epimerase/dehydratase" evidence="2">
    <location>
        <begin position="4"/>
        <end position="235"/>
    </location>
</feature>
<dbReference type="RefSeq" id="WP_118097115.1">
    <property type="nucleotide sequence ID" value="NZ_QRVL01000003.1"/>
</dbReference>
<dbReference type="InterPro" id="IPR001509">
    <property type="entry name" value="Epimerase_deHydtase"/>
</dbReference>
<proteinExistence type="inferred from homology"/>
<name>A0A395V8C4_9FIRM</name>
<dbReference type="Pfam" id="PF01370">
    <property type="entry name" value="Epimerase"/>
    <property type="match status" value="1"/>
</dbReference>
<protein>
    <submittedName>
        <fullName evidence="3">NAD-dependent epimerase/dehydratase family protein</fullName>
    </submittedName>
</protein>
<sequence length="307" mass="34483">MKKMVITGVNGFIGRHAKEYFEKEYEITGLDLAANYSGEREPDDTMTYYQCNMSQESAEMAAIFTGVQPDVILHCAGSANVGASVVNPMADLDGNLHSLYQLLLALKSFEKRPEIIFLSSAGVYGNPRQLPVRESDVAAPMSPYGLHKHMGEELCEYYNRIHGYHIRSIRIFSAYGNGLRKQLLWDIYQKYQNTGRIELFGTGEETRDFIHVSDIMRAIDLILSYDGTETVINVANGEEVSIRELAEIYAEKLGAPQNIVSFNGAVKEGDPRNWRADISLLRKLGYEKQMELSDGIAAYVDWAKAQD</sequence>
<dbReference type="InterPro" id="IPR036291">
    <property type="entry name" value="NAD(P)-bd_dom_sf"/>
</dbReference>
<accession>A0A395V8C4</accession>
<dbReference type="AlphaFoldDB" id="A0A395V8C4"/>
<gene>
    <name evidence="3" type="ORF">DWX93_06970</name>
</gene>
<organism evidence="3 4">
    <name type="scientific">Roseburia hominis</name>
    <dbReference type="NCBI Taxonomy" id="301301"/>
    <lineage>
        <taxon>Bacteria</taxon>
        <taxon>Bacillati</taxon>
        <taxon>Bacillota</taxon>
        <taxon>Clostridia</taxon>
        <taxon>Lachnospirales</taxon>
        <taxon>Lachnospiraceae</taxon>
        <taxon>Roseburia</taxon>
    </lineage>
</organism>
<dbReference type="SUPFAM" id="SSF51735">
    <property type="entry name" value="NAD(P)-binding Rossmann-fold domains"/>
    <property type="match status" value="1"/>
</dbReference>
<evidence type="ECO:0000313" key="4">
    <source>
        <dbReference type="Proteomes" id="UP000266172"/>
    </source>
</evidence>
<dbReference type="Gene3D" id="3.40.50.720">
    <property type="entry name" value="NAD(P)-binding Rossmann-like Domain"/>
    <property type="match status" value="1"/>
</dbReference>
<reference evidence="3 4" key="1">
    <citation type="submission" date="2018-08" db="EMBL/GenBank/DDBJ databases">
        <title>A genome reference for cultivated species of the human gut microbiota.</title>
        <authorList>
            <person name="Zou Y."/>
            <person name="Xue W."/>
            <person name="Luo G."/>
        </authorList>
    </citation>
    <scope>NUCLEOTIDE SEQUENCE [LARGE SCALE GENOMIC DNA]</scope>
    <source>
        <strain evidence="3 4">AF22-12AC</strain>
    </source>
</reference>
<dbReference type="PANTHER" id="PTHR43000">
    <property type="entry name" value="DTDP-D-GLUCOSE 4,6-DEHYDRATASE-RELATED"/>
    <property type="match status" value="1"/>
</dbReference>
<comment type="similarity">
    <text evidence="1">Belongs to the NAD(P)-dependent epimerase/dehydratase family.</text>
</comment>